<proteinExistence type="predicted"/>
<evidence type="ECO:0000313" key="1">
    <source>
        <dbReference type="EMBL" id="DAD87498.1"/>
    </source>
</evidence>
<accession>A0A8S5MZQ4</accession>
<sequence length="73" mass="8310">MEREERIKTLLVSMLGTIAEATDIMESESTDCGTLHFPELRYVPTFSFTDEDIQLIKSLGEEAMEDFSMLTES</sequence>
<reference evidence="1" key="1">
    <citation type="journal article" date="2021" name="Proc. Natl. Acad. Sci. U.S.A.">
        <title>A Catalog of Tens of Thousands of Viruses from Human Metagenomes Reveals Hidden Associations with Chronic Diseases.</title>
        <authorList>
            <person name="Tisza M.J."/>
            <person name="Buck C.B."/>
        </authorList>
    </citation>
    <scope>NUCLEOTIDE SEQUENCE</scope>
    <source>
        <strain evidence="1">CtAUQ2</strain>
    </source>
</reference>
<organism evidence="1">
    <name type="scientific">Siphoviridae sp. ctAUQ2</name>
    <dbReference type="NCBI Taxonomy" id="2826182"/>
    <lineage>
        <taxon>Viruses</taxon>
        <taxon>Duplodnaviria</taxon>
        <taxon>Heunggongvirae</taxon>
        <taxon>Uroviricota</taxon>
        <taxon>Caudoviricetes</taxon>
    </lineage>
</organism>
<dbReference type="EMBL" id="BK015022">
    <property type="protein sequence ID" value="DAD87498.1"/>
    <property type="molecule type" value="Genomic_DNA"/>
</dbReference>
<protein>
    <submittedName>
        <fullName evidence="1">Uncharacterized protein</fullName>
    </submittedName>
</protein>
<name>A0A8S5MZQ4_9CAUD</name>